<dbReference type="InterPro" id="IPR001944">
    <property type="entry name" value="Glycoside_Hdrlase_35"/>
</dbReference>
<dbReference type="GO" id="GO:0004553">
    <property type="term" value="F:hydrolase activity, hydrolyzing O-glycosyl compounds"/>
    <property type="evidence" value="ECO:0007669"/>
    <property type="project" value="InterPro"/>
</dbReference>
<keyword evidence="2" id="KW-0732">Signal</keyword>
<evidence type="ECO:0000259" key="3">
    <source>
        <dbReference type="Pfam" id="PF01301"/>
    </source>
</evidence>
<dbReference type="RefSeq" id="WP_179488816.1">
    <property type="nucleotide sequence ID" value="NZ_JACCCW010000001.1"/>
</dbReference>
<dbReference type="SUPFAM" id="SSF51445">
    <property type="entry name" value="(Trans)glycosidases"/>
    <property type="match status" value="1"/>
</dbReference>
<evidence type="ECO:0000313" key="5">
    <source>
        <dbReference type="EMBL" id="NYF78968.1"/>
    </source>
</evidence>
<accession>A0A7Y9PFG9</accession>
<dbReference type="InterPro" id="IPR017853">
    <property type="entry name" value="GH"/>
</dbReference>
<gene>
    <name evidence="5" type="ORF">HDF17_001255</name>
</gene>
<dbReference type="FunFam" id="3.20.20.80:FF:000135">
    <property type="entry name" value="Beta-galactosidase, putative, bgl35A"/>
    <property type="match status" value="1"/>
</dbReference>
<dbReference type="GO" id="GO:0005975">
    <property type="term" value="P:carbohydrate metabolic process"/>
    <property type="evidence" value="ECO:0007669"/>
    <property type="project" value="InterPro"/>
</dbReference>
<reference evidence="5 6" key="1">
    <citation type="submission" date="2020-07" db="EMBL/GenBank/DDBJ databases">
        <title>Genomic Encyclopedia of Type Strains, Phase IV (KMG-V): Genome sequencing to study the core and pangenomes of soil and plant-associated prokaryotes.</title>
        <authorList>
            <person name="Whitman W."/>
        </authorList>
    </citation>
    <scope>NUCLEOTIDE SEQUENCE [LARGE SCALE GENOMIC DNA]</scope>
    <source>
        <strain evidence="5 6">X4EP2</strain>
    </source>
</reference>
<dbReference type="Pfam" id="PF18120">
    <property type="entry name" value="DUF5597"/>
    <property type="match status" value="1"/>
</dbReference>
<evidence type="ECO:0000259" key="4">
    <source>
        <dbReference type="Pfam" id="PF18120"/>
    </source>
</evidence>
<dbReference type="EMBL" id="JACCCW010000001">
    <property type="protein sequence ID" value="NYF78968.1"/>
    <property type="molecule type" value="Genomic_DNA"/>
</dbReference>
<dbReference type="Proteomes" id="UP000589520">
    <property type="component" value="Unassembled WGS sequence"/>
</dbReference>
<feature type="domain" description="DUF5597" evidence="4">
    <location>
        <begin position="390"/>
        <end position="525"/>
    </location>
</feature>
<proteinExistence type="inferred from homology"/>
<evidence type="ECO:0000256" key="2">
    <source>
        <dbReference type="SAM" id="SignalP"/>
    </source>
</evidence>
<protein>
    <recommendedName>
        <fullName evidence="7">Beta-galactosidase</fullName>
    </recommendedName>
</protein>
<evidence type="ECO:0008006" key="7">
    <source>
        <dbReference type="Google" id="ProtNLM"/>
    </source>
</evidence>
<feature type="domain" description="Glycoside hydrolase 35 catalytic" evidence="3">
    <location>
        <begin position="40"/>
        <end position="235"/>
    </location>
</feature>
<dbReference type="PANTHER" id="PTHR23421">
    <property type="entry name" value="BETA-GALACTOSIDASE RELATED"/>
    <property type="match status" value="1"/>
</dbReference>
<sequence length="551" mass="60973">MKGHTVALFLLICLLTGTLAAQDAPSTSPHIDKRDGHFAMMVDGKPFLMLGSQINNSSSWASSLPDVWPALQAMHVNTVEAPVYWEQMEPAQGKFDFSNVDLLVNGAREHGLRLVILWFGTWKNGQAHYVPEWIKSDPQKYPREVNAYGKLLDVMSPNSTNNLEADKHAFSALMQHVHQIDATQHTVIMIQVENESGSVGAVRDYSAAANKEFAEQVPSSLTKALHLSSGTWSQVFGADADERFAAYSTAKYINEVAQAGKSEHAVPMYCNVWITYPVHALENRDHASAGQEYPSGGPQQGNIAIWKAAAPSIDVLAPDFYSSDAALFRDVLSAYHRDDNPIFIPETGLGKTFGRYFFYALGRGAIGFSPFGVDYTNWTISDRTIPFSMADNFALFAPMTEEIARLNFEGKVQTTVEEKGAARQTLHFGDVNAIVSFGFPQRDGEEPPGTADQQGRAMVAQLGPYEFLVTGFDASVSFQLAPPTSHSMQDKQIEILQADEGQYIHGTWQTARIWNGDQTDRGLNFKEHNTSVIRIRLHTLPLHEKSAEDRN</sequence>
<evidence type="ECO:0000256" key="1">
    <source>
        <dbReference type="ARBA" id="ARBA00009809"/>
    </source>
</evidence>
<dbReference type="InterPro" id="IPR031330">
    <property type="entry name" value="Gly_Hdrlase_35_cat"/>
</dbReference>
<keyword evidence="6" id="KW-1185">Reference proteome</keyword>
<dbReference type="AlphaFoldDB" id="A0A7Y9PFG9"/>
<name>A0A7Y9PFG9_9BACT</name>
<evidence type="ECO:0000313" key="6">
    <source>
        <dbReference type="Proteomes" id="UP000589520"/>
    </source>
</evidence>
<dbReference type="Gene3D" id="3.20.20.80">
    <property type="entry name" value="Glycosidases"/>
    <property type="match status" value="1"/>
</dbReference>
<comment type="similarity">
    <text evidence="1">Belongs to the glycosyl hydrolase 35 family.</text>
</comment>
<feature type="signal peptide" evidence="2">
    <location>
        <begin position="1"/>
        <end position="20"/>
    </location>
</feature>
<comment type="caution">
    <text evidence="5">The sequence shown here is derived from an EMBL/GenBank/DDBJ whole genome shotgun (WGS) entry which is preliminary data.</text>
</comment>
<organism evidence="5 6">
    <name type="scientific">Granulicella arctica</name>
    <dbReference type="NCBI Taxonomy" id="940613"/>
    <lineage>
        <taxon>Bacteria</taxon>
        <taxon>Pseudomonadati</taxon>
        <taxon>Acidobacteriota</taxon>
        <taxon>Terriglobia</taxon>
        <taxon>Terriglobales</taxon>
        <taxon>Acidobacteriaceae</taxon>
        <taxon>Granulicella</taxon>
    </lineage>
</organism>
<dbReference type="InterPro" id="IPR040719">
    <property type="entry name" value="DUF5597"/>
</dbReference>
<dbReference type="Gene3D" id="2.60.220.20">
    <property type="entry name" value="putative beta-Galactosidase from caulobacter crescentus"/>
    <property type="match status" value="1"/>
</dbReference>
<dbReference type="Pfam" id="PF01301">
    <property type="entry name" value="Glyco_hydro_35"/>
    <property type="match status" value="1"/>
</dbReference>
<feature type="chain" id="PRO_5031067828" description="Beta-galactosidase" evidence="2">
    <location>
        <begin position="21"/>
        <end position="551"/>
    </location>
</feature>